<name>A0A6I4YRN1_9DEIO</name>
<keyword evidence="2" id="KW-0012">Acyltransferase</keyword>
<keyword evidence="1 5" id="KW-0808">Transferase</keyword>
<accession>A0A6I4YRN1</accession>
<evidence type="ECO:0000256" key="3">
    <source>
        <dbReference type="SAM" id="SignalP"/>
    </source>
</evidence>
<evidence type="ECO:0000259" key="4">
    <source>
        <dbReference type="PROSITE" id="PS51186"/>
    </source>
</evidence>
<dbReference type="GO" id="GO:0016747">
    <property type="term" value="F:acyltransferase activity, transferring groups other than amino-acyl groups"/>
    <property type="evidence" value="ECO:0007669"/>
    <property type="project" value="InterPro"/>
</dbReference>
<reference evidence="5 6" key="1">
    <citation type="submission" date="2019-11" db="EMBL/GenBank/DDBJ databases">
        <title>Genome sequence of Deinococcus xianganensis Y35, AI-2 producing algicidal bacterium, isolated from lake water.</title>
        <authorList>
            <person name="Li Y."/>
        </authorList>
    </citation>
    <scope>NUCLEOTIDE SEQUENCE [LARGE SCALE GENOMIC DNA]</scope>
    <source>
        <strain evidence="5 6">Y35</strain>
    </source>
</reference>
<evidence type="ECO:0000256" key="2">
    <source>
        <dbReference type="ARBA" id="ARBA00023315"/>
    </source>
</evidence>
<dbReference type="InterPro" id="IPR050832">
    <property type="entry name" value="Bact_Acetyltransf"/>
</dbReference>
<comment type="caution">
    <text evidence="5">The sequence shown here is derived from an EMBL/GenBank/DDBJ whole genome shotgun (WGS) entry which is preliminary data.</text>
</comment>
<proteinExistence type="predicted"/>
<dbReference type="CDD" id="cd04301">
    <property type="entry name" value="NAT_SF"/>
    <property type="match status" value="1"/>
</dbReference>
<sequence>MRRRRRGRWITRRPLTFREAMAADLPALGTLLTAAELSPEGVETHLADFVLAIQGNEVVGMAGLERYGPHGLLRSVAVRADHQGRGIGQALTRLMVERATASRLETLTLLTTTAADFFLKLDFHPVTRDVLPAALRASPQLQGGCPASATVMHLPLRQR</sequence>
<dbReference type="InterPro" id="IPR016181">
    <property type="entry name" value="Acyl_CoA_acyltransferase"/>
</dbReference>
<dbReference type="Pfam" id="PF13508">
    <property type="entry name" value="Acetyltransf_7"/>
    <property type="match status" value="1"/>
</dbReference>
<dbReference type="Gene3D" id="3.40.630.30">
    <property type="match status" value="1"/>
</dbReference>
<gene>
    <name evidence="5" type="ORF">GLX28_11330</name>
</gene>
<dbReference type="InterPro" id="IPR000182">
    <property type="entry name" value="GNAT_dom"/>
</dbReference>
<dbReference type="NCBIfam" id="NF040501">
    <property type="entry name" value="resist_ArsN2"/>
    <property type="match status" value="1"/>
</dbReference>
<evidence type="ECO:0000313" key="6">
    <source>
        <dbReference type="Proteomes" id="UP000430519"/>
    </source>
</evidence>
<organism evidence="5 6">
    <name type="scientific">Deinococcus xianganensis</name>
    <dbReference type="NCBI Taxonomy" id="1507289"/>
    <lineage>
        <taxon>Bacteria</taxon>
        <taxon>Thermotogati</taxon>
        <taxon>Deinococcota</taxon>
        <taxon>Deinococci</taxon>
        <taxon>Deinococcales</taxon>
        <taxon>Deinococcaceae</taxon>
        <taxon>Deinococcus</taxon>
    </lineage>
</organism>
<evidence type="ECO:0000313" key="5">
    <source>
        <dbReference type="EMBL" id="MXV20225.1"/>
    </source>
</evidence>
<dbReference type="Proteomes" id="UP000430519">
    <property type="component" value="Unassembled WGS sequence"/>
</dbReference>
<protein>
    <submittedName>
        <fullName evidence="5">GNAT family N-acetyltransferase</fullName>
    </submittedName>
</protein>
<feature type="signal peptide" evidence="3">
    <location>
        <begin position="1"/>
        <end position="22"/>
    </location>
</feature>
<evidence type="ECO:0000256" key="1">
    <source>
        <dbReference type="ARBA" id="ARBA00022679"/>
    </source>
</evidence>
<dbReference type="EMBL" id="WVHK01000038">
    <property type="protein sequence ID" value="MXV20225.1"/>
    <property type="molecule type" value="Genomic_DNA"/>
</dbReference>
<feature type="chain" id="PRO_5026335004" evidence="3">
    <location>
        <begin position="23"/>
        <end position="159"/>
    </location>
</feature>
<dbReference type="SUPFAM" id="SSF55729">
    <property type="entry name" value="Acyl-CoA N-acyltransferases (Nat)"/>
    <property type="match status" value="1"/>
</dbReference>
<dbReference type="PANTHER" id="PTHR43877">
    <property type="entry name" value="AMINOALKYLPHOSPHONATE N-ACETYLTRANSFERASE-RELATED-RELATED"/>
    <property type="match status" value="1"/>
</dbReference>
<keyword evidence="6" id="KW-1185">Reference proteome</keyword>
<dbReference type="PROSITE" id="PS51186">
    <property type="entry name" value="GNAT"/>
    <property type="match status" value="1"/>
</dbReference>
<keyword evidence="3" id="KW-0732">Signal</keyword>
<feature type="domain" description="N-acetyltransferase" evidence="4">
    <location>
        <begin position="15"/>
        <end position="157"/>
    </location>
</feature>
<dbReference type="AlphaFoldDB" id="A0A6I4YRN1"/>